<dbReference type="PANTHER" id="PTHR12196:SF2">
    <property type="entry name" value="DIPHTHINE--AMMONIA LIGASE"/>
    <property type="match status" value="1"/>
</dbReference>
<dbReference type="Proteomes" id="UP000011082">
    <property type="component" value="Unassembled WGS sequence"/>
</dbReference>
<dbReference type="CDD" id="cd01994">
    <property type="entry name" value="AANH_PF0828-like"/>
    <property type="match status" value="1"/>
</dbReference>
<dbReference type="HOGENOM" id="CLU_010289_0_0_1"/>
<dbReference type="GO" id="GO:0017178">
    <property type="term" value="F:diphthine-ammonia ligase activity"/>
    <property type="evidence" value="ECO:0007669"/>
    <property type="project" value="UniProtKB-EC"/>
</dbReference>
<dbReference type="AlphaFoldDB" id="L2GLN5"/>
<protein>
    <recommendedName>
        <fullName evidence="2">Diphthine--ammonia ligase</fullName>
        <ecNumber evidence="1">6.3.1.14</ecNumber>
    </recommendedName>
    <alternativeName>
        <fullName evidence="3">Diphthamide synthase</fullName>
    </alternativeName>
    <alternativeName>
        <fullName evidence="4">Diphthamide synthetase</fullName>
    </alternativeName>
</protein>
<evidence type="ECO:0000313" key="8">
    <source>
        <dbReference type="Proteomes" id="UP000011082"/>
    </source>
</evidence>
<dbReference type="EMBL" id="JH370144">
    <property type="protein sequence ID" value="ELA41415.1"/>
    <property type="molecule type" value="Genomic_DNA"/>
</dbReference>
<evidence type="ECO:0000256" key="2">
    <source>
        <dbReference type="ARBA" id="ARBA00018426"/>
    </source>
</evidence>
<feature type="domain" description="Diphthamide synthase" evidence="6">
    <location>
        <begin position="2"/>
        <end position="223"/>
    </location>
</feature>
<dbReference type="OMA" id="NYALYWA"/>
<comment type="catalytic activity">
    <reaction evidence="5">
        <text>diphthine-[translation elongation factor 2] + NH4(+) + ATP = diphthamide-[translation elongation factor 2] + AMP + diphosphate + H(+)</text>
        <dbReference type="Rhea" id="RHEA:19753"/>
        <dbReference type="Rhea" id="RHEA-COMP:10172"/>
        <dbReference type="Rhea" id="RHEA-COMP:10174"/>
        <dbReference type="ChEBI" id="CHEBI:15378"/>
        <dbReference type="ChEBI" id="CHEBI:16692"/>
        <dbReference type="ChEBI" id="CHEBI:28938"/>
        <dbReference type="ChEBI" id="CHEBI:30616"/>
        <dbReference type="ChEBI" id="CHEBI:33019"/>
        <dbReference type="ChEBI" id="CHEBI:82696"/>
        <dbReference type="ChEBI" id="CHEBI:456215"/>
        <dbReference type="EC" id="6.3.1.14"/>
    </reaction>
</comment>
<name>L2GLN5_VITCO</name>
<dbReference type="NCBIfam" id="TIGR00290">
    <property type="entry name" value="MJ0570_dom"/>
    <property type="match status" value="1"/>
</dbReference>
<accession>L2GLN5</accession>
<dbReference type="Gene3D" id="3.40.50.620">
    <property type="entry name" value="HUPs"/>
    <property type="match status" value="1"/>
</dbReference>
<evidence type="ECO:0000259" key="6">
    <source>
        <dbReference type="Pfam" id="PF01902"/>
    </source>
</evidence>
<organism evidence="7 8">
    <name type="scientific">Vittaforma corneae (strain ATCC 50505)</name>
    <name type="common">Microsporidian parasite</name>
    <name type="synonym">Nosema corneum</name>
    <dbReference type="NCBI Taxonomy" id="993615"/>
    <lineage>
        <taxon>Eukaryota</taxon>
        <taxon>Fungi</taxon>
        <taxon>Fungi incertae sedis</taxon>
        <taxon>Microsporidia</taxon>
        <taxon>Nosematidae</taxon>
        <taxon>Vittaforma</taxon>
    </lineage>
</organism>
<dbReference type="FunFam" id="3.40.50.620:FF:000145">
    <property type="entry name" value="ATP-binding domain containing protein"/>
    <property type="match status" value="1"/>
</dbReference>
<reference evidence="8" key="1">
    <citation type="submission" date="2011-05" db="EMBL/GenBank/DDBJ databases">
        <title>The genome sequence of Vittaforma corneae strain ATCC 50505.</title>
        <authorList>
            <consortium name="The Broad Institute Genome Sequencing Platform"/>
            <person name="Cuomo C."/>
            <person name="Didier E."/>
            <person name="Bowers L."/>
            <person name="Young S.K."/>
            <person name="Zeng Q."/>
            <person name="Gargeya S."/>
            <person name="Fitzgerald M."/>
            <person name="Haas B."/>
            <person name="Abouelleil A."/>
            <person name="Alvarado L."/>
            <person name="Arachchi H.M."/>
            <person name="Berlin A."/>
            <person name="Chapman S.B."/>
            <person name="Gearin G."/>
            <person name="Goldberg J."/>
            <person name="Griggs A."/>
            <person name="Gujja S."/>
            <person name="Hansen M."/>
            <person name="Heiman D."/>
            <person name="Howarth C."/>
            <person name="Larimer J."/>
            <person name="Lui A."/>
            <person name="MacDonald P.J.P."/>
            <person name="McCowen C."/>
            <person name="Montmayeur A."/>
            <person name="Murphy C."/>
            <person name="Neiman D."/>
            <person name="Pearson M."/>
            <person name="Priest M."/>
            <person name="Roberts A."/>
            <person name="Saif S."/>
            <person name="Shea T."/>
            <person name="Sisk P."/>
            <person name="Stolte C."/>
            <person name="Sykes S."/>
            <person name="Wortman J."/>
            <person name="Nusbaum C."/>
            <person name="Birren B."/>
        </authorList>
    </citation>
    <scope>NUCLEOTIDE SEQUENCE [LARGE SCALE GENOMIC DNA]</scope>
    <source>
        <strain evidence="8">ATCC 50505</strain>
    </source>
</reference>
<dbReference type="RefSeq" id="XP_007604966.1">
    <property type="nucleotide sequence ID" value="XM_007604904.1"/>
</dbReference>
<dbReference type="SUPFAM" id="SSF52402">
    <property type="entry name" value="Adenine nucleotide alpha hydrolases-like"/>
    <property type="match status" value="1"/>
</dbReference>
<dbReference type="VEuPathDB" id="MicrosporidiaDB:VICG_01520"/>
<evidence type="ECO:0000256" key="5">
    <source>
        <dbReference type="ARBA" id="ARBA00048108"/>
    </source>
</evidence>
<evidence type="ECO:0000256" key="1">
    <source>
        <dbReference type="ARBA" id="ARBA00012089"/>
    </source>
</evidence>
<keyword evidence="8" id="KW-1185">Reference proteome</keyword>
<dbReference type="Gene3D" id="3.90.1490.10">
    <property type="entry name" value="putative n-type atp pyrophosphatase, domain 2"/>
    <property type="match status" value="1"/>
</dbReference>
<dbReference type="InterPro" id="IPR014729">
    <property type="entry name" value="Rossmann-like_a/b/a_fold"/>
</dbReference>
<gene>
    <name evidence="7" type="ORF">VICG_01520</name>
</gene>
<dbReference type="InParanoid" id="L2GLN5"/>
<dbReference type="GeneID" id="19882231"/>
<sequence length="246" mass="28129">MDFVALVSGGKDSIYTACKLMDEGNKLVALVHIFTIEKYSDSYMYQTVGTEAAIRLGECLNVPIYCFKSKCKAVNTDLEYSECTEDEVEDLYNALKAVLEKHSFQAVSSGAIHSTYQKNRVENVCKRLNLTSLTPLWKRDQRELLKEMIDYGIDARIIKIASPSLSKKCLNANLREIKEYMDNQKVKYEMNYCGEGGEFESLVLDCRHFKMKMVVGSYEICSHPDEKNRDDGVYYLTLHNLSVIDK</sequence>
<evidence type="ECO:0000256" key="3">
    <source>
        <dbReference type="ARBA" id="ARBA00029814"/>
    </source>
</evidence>
<dbReference type="Pfam" id="PF01902">
    <property type="entry name" value="Diphthami_syn_2"/>
    <property type="match status" value="1"/>
</dbReference>
<dbReference type="GO" id="GO:0017183">
    <property type="term" value="P:protein histidyl modification to diphthamide"/>
    <property type="evidence" value="ECO:0007669"/>
    <property type="project" value="TreeGrafter"/>
</dbReference>
<dbReference type="OrthoDB" id="686384at2759"/>
<evidence type="ECO:0000256" key="4">
    <source>
        <dbReference type="ARBA" id="ARBA00031552"/>
    </source>
</evidence>
<dbReference type="PIRSF" id="PIRSF039123">
    <property type="entry name" value="Diphthamide_synthase"/>
    <property type="match status" value="1"/>
</dbReference>
<proteinExistence type="predicted"/>
<dbReference type="InterPro" id="IPR002761">
    <property type="entry name" value="Diphthami_syn_dom"/>
</dbReference>
<dbReference type="EC" id="6.3.1.14" evidence="1"/>
<dbReference type="STRING" id="993615.L2GLN5"/>
<evidence type="ECO:0000313" key="7">
    <source>
        <dbReference type="EMBL" id="ELA41415.1"/>
    </source>
</evidence>
<dbReference type="PANTHER" id="PTHR12196">
    <property type="entry name" value="DOMAIN OF UNKNOWN FUNCTION 71 DUF71 -CONTAINING PROTEIN"/>
    <property type="match status" value="1"/>
</dbReference>
<dbReference type="InterPro" id="IPR030662">
    <property type="entry name" value="DPH6/MJ0570"/>
</dbReference>